<keyword evidence="5" id="KW-0378">Hydrolase</keyword>
<dbReference type="InterPro" id="IPR001310">
    <property type="entry name" value="Histidine_triad_HIT"/>
</dbReference>
<evidence type="ECO:0000259" key="4">
    <source>
        <dbReference type="PROSITE" id="PS51084"/>
    </source>
</evidence>
<dbReference type="Proteomes" id="UP000070427">
    <property type="component" value="Unassembled WGS sequence"/>
</dbReference>
<feature type="short sequence motif" description="Histidine triad motif" evidence="2 3">
    <location>
        <begin position="97"/>
        <end position="101"/>
    </location>
</feature>
<dbReference type="STRING" id="520764.AN618_02720"/>
<dbReference type="InParanoid" id="A0A140LD91"/>
<evidence type="ECO:0000256" key="2">
    <source>
        <dbReference type="PIRSR" id="PIRSR601310-3"/>
    </source>
</evidence>
<dbReference type="InterPro" id="IPR036265">
    <property type="entry name" value="HIT-like_sf"/>
</dbReference>
<evidence type="ECO:0000313" key="6">
    <source>
        <dbReference type="Proteomes" id="UP000070427"/>
    </source>
</evidence>
<evidence type="ECO:0000256" key="1">
    <source>
        <dbReference type="PIRSR" id="PIRSR601310-1"/>
    </source>
</evidence>
<dbReference type="EMBL" id="LOED01000002">
    <property type="protein sequence ID" value="KXG78516.1"/>
    <property type="molecule type" value="Genomic_DNA"/>
</dbReference>
<dbReference type="GO" id="GO:0016787">
    <property type="term" value="F:hydrolase activity"/>
    <property type="evidence" value="ECO:0007669"/>
    <property type="project" value="UniProtKB-KW"/>
</dbReference>
<dbReference type="RefSeq" id="WP_066351129.1">
    <property type="nucleotide sequence ID" value="NZ_LOED01000002.1"/>
</dbReference>
<dbReference type="AlphaFoldDB" id="A0A140LD91"/>
<feature type="active site" description="Tele-AMP-histidine intermediate" evidence="1">
    <location>
        <position position="99"/>
    </location>
</feature>
<sequence length="113" mass="12654">MECVFCKIVKKEIPAAVVYEDEDVLAFKDINPQAPIHLLIIPKNHLSSIMEVDENNGDIVKKIVKVAQSLARENNIDKKGFRLVVNTGDDGGQTVHHLHFHLLGGRFMTWPPG</sequence>
<gene>
    <name evidence="5" type="ORF">AN618_02720</name>
</gene>
<organism evidence="5 6">
    <name type="scientific">Fervidicola ferrireducens</name>
    <dbReference type="NCBI Taxonomy" id="520764"/>
    <lineage>
        <taxon>Bacteria</taxon>
        <taxon>Bacillati</taxon>
        <taxon>Bacillota</taxon>
        <taxon>Clostridia</taxon>
        <taxon>Thermosediminibacterales</taxon>
        <taxon>Thermosediminibacteraceae</taxon>
        <taxon>Fervidicola</taxon>
    </lineage>
</organism>
<dbReference type="PROSITE" id="PS51084">
    <property type="entry name" value="HIT_2"/>
    <property type="match status" value="1"/>
</dbReference>
<dbReference type="InterPro" id="IPR019808">
    <property type="entry name" value="Histidine_triad_CS"/>
</dbReference>
<dbReference type="EC" id="3.-.-.-" evidence="5"/>
<dbReference type="OrthoDB" id="9784774at2"/>
<dbReference type="PANTHER" id="PTHR23089">
    <property type="entry name" value="HISTIDINE TRIAD HIT PROTEIN"/>
    <property type="match status" value="1"/>
</dbReference>
<name>A0A140LD91_9FIRM</name>
<dbReference type="Gene3D" id="3.30.428.10">
    <property type="entry name" value="HIT-like"/>
    <property type="match status" value="1"/>
</dbReference>
<feature type="domain" description="HIT" evidence="4">
    <location>
        <begin position="4"/>
        <end position="113"/>
    </location>
</feature>
<comment type="caution">
    <text evidence="5">The sequence shown here is derived from an EMBL/GenBank/DDBJ whole genome shotgun (WGS) entry which is preliminary data.</text>
</comment>
<protein>
    <submittedName>
        <fullName evidence="5">HIT-like protein</fullName>
        <ecNumber evidence="5">3.-.-.-</ecNumber>
    </submittedName>
</protein>
<dbReference type="CDD" id="cd01276">
    <property type="entry name" value="PKCI_related"/>
    <property type="match status" value="1"/>
</dbReference>
<dbReference type="Pfam" id="PF11969">
    <property type="entry name" value="DcpS_C"/>
    <property type="match status" value="1"/>
</dbReference>
<reference evidence="5 6" key="1">
    <citation type="submission" date="2015-12" db="EMBL/GenBank/DDBJ databases">
        <title>Draft genome sequnece of Fervidicola ferrireducens strain Y170.</title>
        <authorList>
            <person name="Patel B.K."/>
        </authorList>
    </citation>
    <scope>NUCLEOTIDE SEQUENCE [LARGE SCALE GENOMIC DNA]</scope>
    <source>
        <strain evidence="5 6">Y170</strain>
    </source>
</reference>
<dbReference type="PATRIC" id="fig|520764.3.peg.291"/>
<evidence type="ECO:0000313" key="5">
    <source>
        <dbReference type="EMBL" id="KXG78516.1"/>
    </source>
</evidence>
<dbReference type="InterPro" id="IPR011146">
    <property type="entry name" value="HIT-like"/>
</dbReference>
<dbReference type="FunCoup" id="A0A140LD91">
    <property type="interactions" value="347"/>
</dbReference>
<accession>A0A140LD91</accession>
<keyword evidence="6" id="KW-1185">Reference proteome</keyword>
<dbReference type="SUPFAM" id="SSF54197">
    <property type="entry name" value="HIT-like"/>
    <property type="match status" value="1"/>
</dbReference>
<dbReference type="PRINTS" id="PR00332">
    <property type="entry name" value="HISTRIAD"/>
</dbReference>
<dbReference type="PROSITE" id="PS00892">
    <property type="entry name" value="HIT_1"/>
    <property type="match status" value="1"/>
</dbReference>
<proteinExistence type="predicted"/>
<evidence type="ECO:0000256" key="3">
    <source>
        <dbReference type="PROSITE-ProRule" id="PRU00464"/>
    </source>
</evidence>